<feature type="domain" description="Peptidase S9 prolyl oligopeptidase catalytic" evidence="6">
    <location>
        <begin position="472"/>
        <end position="680"/>
    </location>
</feature>
<accession>A0A1H7V3J1</accession>
<dbReference type="InterPro" id="IPR029058">
    <property type="entry name" value="AB_hydrolase_fold"/>
</dbReference>
<dbReference type="GO" id="GO:0004252">
    <property type="term" value="F:serine-type endopeptidase activity"/>
    <property type="evidence" value="ECO:0007669"/>
    <property type="project" value="TreeGrafter"/>
</dbReference>
<dbReference type="STRING" id="407022.SAMN05661044_04060"/>
<keyword evidence="7" id="KW-0031">Aminopeptidase</keyword>
<dbReference type="SUPFAM" id="SSF82171">
    <property type="entry name" value="DPP6 N-terminal domain-like"/>
    <property type="match status" value="1"/>
</dbReference>
<protein>
    <submittedName>
        <fullName evidence="7">Dipeptidyl aminopeptidase/acylaminoacyl peptidase</fullName>
    </submittedName>
</protein>
<keyword evidence="4" id="KW-0378">Hydrolase</keyword>
<evidence type="ECO:0000259" key="6">
    <source>
        <dbReference type="Pfam" id="PF00326"/>
    </source>
</evidence>
<dbReference type="Proteomes" id="UP000199421">
    <property type="component" value="Unassembled WGS sequence"/>
</dbReference>
<comment type="similarity">
    <text evidence="1">Belongs to the peptidase S9C family.</text>
</comment>
<dbReference type="EMBL" id="FOAF01000006">
    <property type="protein sequence ID" value="SEM03297.1"/>
    <property type="molecule type" value="Genomic_DNA"/>
</dbReference>
<dbReference type="Gene3D" id="3.40.50.1820">
    <property type="entry name" value="alpha/beta hydrolase"/>
    <property type="match status" value="1"/>
</dbReference>
<reference evidence="8" key="1">
    <citation type="submission" date="2016-10" db="EMBL/GenBank/DDBJ databases">
        <authorList>
            <person name="Varghese N."/>
            <person name="Submissions S."/>
        </authorList>
    </citation>
    <scope>NUCLEOTIDE SEQUENCE [LARGE SCALE GENOMIC DNA]</scope>
    <source>
        <strain evidence="8">DSM 18733</strain>
    </source>
</reference>
<evidence type="ECO:0000256" key="1">
    <source>
        <dbReference type="ARBA" id="ARBA00010040"/>
    </source>
</evidence>
<keyword evidence="5" id="KW-0720">Serine protease</keyword>
<name>A0A1H7V3J1_OLID1</name>
<dbReference type="GO" id="GO:0004177">
    <property type="term" value="F:aminopeptidase activity"/>
    <property type="evidence" value="ECO:0007669"/>
    <property type="project" value="UniProtKB-KW"/>
</dbReference>
<evidence type="ECO:0000313" key="8">
    <source>
        <dbReference type="Proteomes" id="UP000199421"/>
    </source>
</evidence>
<dbReference type="FunFam" id="3.40.50.1820:FF:000028">
    <property type="entry name" value="S9 family peptidase"/>
    <property type="match status" value="1"/>
</dbReference>
<keyword evidence="8" id="KW-1185">Reference proteome</keyword>
<keyword evidence="3" id="KW-0732">Signal</keyword>
<dbReference type="Pfam" id="PF00326">
    <property type="entry name" value="Peptidase_S9"/>
    <property type="match status" value="1"/>
</dbReference>
<dbReference type="SUPFAM" id="SSF53474">
    <property type="entry name" value="alpha/beta-Hydrolases"/>
    <property type="match status" value="1"/>
</dbReference>
<dbReference type="Gene3D" id="2.120.10.30">
    <property type="entry name" value="TolB, C-terminal domain"/>
    <property type="match status" value="2"/>
</dbReference>
<keyword evidence="2" id="KW-0645">Protease</keyword>
<proteinExistence type="inferred from homology"/>
<dbReference type="PANTHER" id="PTHR42776:SF13">
    <property type="entry name" value="DIPEPTIDYL-PEPTIDASE 5"/>
    <property type="match status" value="1"/>
</dbReference>
<dbReference type="PANTHER" id="PTHR42776">
    <property type="entry name" value="SERINE PEPTIDASE S9 FAMILY MEMBER"/>
    <property type="match status" value="1"/>
</dbReference>
<evidence type="ECO:0000256" key="4">
    <source>
        <dbReference type="ARBA" id="ARBA00022801"/>
    </source>
</evidence>
<dbReference type="RefSeq" id="WP_093328064.1">
    <property type="nucleotide sequence ID" value="NZ_FOAF01000006.1"/>
</dbReference>
<dbReference type="InterPro" id="IPR011659">
    <property type="entry name" value="WD40"/>
</dbReference>
<gene>
    <name evidence="7" type="ORF">SAMN05661044_04060</name>
</gene>
<evidence type="ECO:0000256" key="5">
    <source>
        <dbReference type="ARBA" id="ARBA00022825"/>
    </source>
</evidence>
<dbReference type="AlphaFoldDB" id="A0A1H7V3J1"/>
<dbReference type="GO" id="GO:0006508">
    <property type="term" value="P:proteolysis"/>
    <property type="evidence" value="ECO:0007669"/>
    <property type="project" value="UniProtKB-KW"/>
</dbReference>
<dbReference type="InterPro" id="IPR001375">
    <property type="entry name" value="Peptidase_S9_cat"/>
</dbReference>
<evidence type="ECO:0000256" key="2">
    <source>
        <dbReference type="ARBA" id="ARBA00022670"/>
    </source>
</evidence>
<sequence length="680" mass="76378">MNKTLILATILAAGTAKAQQNQQILTPELLWKLGRVSAETISPDGKTAIYGVTYYNLDENNSERNLYQIPLQGGKATQLTNTPGGESVVHIDKATGDIIYLSKGQLWLLEHQTQAAKQLTKFEGSLSNVKRSPDGKHLLFSQEVALQQVQSADKYADLKKSNAYIFDALNNRHWDTWFNGKFSHVFYASYEDGVVGKAVDIMKDEPYFSPQQPFGGAEDITWSPDGKQIIYVCKKKFGTEYAVSTNTDLYLYDLGSKQTTNLTEGRMGYDVAPSFSPNTQQLAWLSMKEDGYESDKNDIIVRDLASSNTFNLTEKWDETVSSYSWSNDGSKIWFIAPTKGTMQLFEISLNKDLSKVGANQIKQLTTGDFDITNINGQQGNVLLLTRTDMNHAAELYTFNIKNKELKQLTTVNDMLNASLAKSKVVGRTTKATDGKDLFSWVIYPPDFDANKKYPTLLYCQGGPQAALSQFYSYRWNMQLIAAQGYIVIAPNRRGMPGHGVEWNKSISGDWGGQPIRDYLSAIDDLTKEPYVDKDRLGAVGASYGGYSVYMLAGVHENRFKTFIAHDGLFDMRSWYGTTEELFFANKELGGAYWGENPPAGYTKFNPISYADKWNTPILVVQGGQDFRVGVEQGLGAFQLAQLKGIKSRLLYLPDENHWVLQPQNAIVWQREFFNWLKETL</sequence>
<dbReference type="OrthoDB" id="9812921at2"/>
<dbReference type="Pfam" id="PF07676">
    <property type="entry name" value="PD40"/>
    <property type="match status" value="2"/>
</dbReference>
<dbReference type="InterPro" id="IPR011042">
    <property type="entry name" value="6-blade_b-propeller_TolB-like"/>
</dbReference>
<organism evidence="7 8">
    <name type="scientific">Olivibacter domesticus</name>
    <name type="common">Pseudosphingobacterium domesticum</name>
    <dbReference type="NCBI Taxonomy" id="407022"/>
    <lineage>
        <taxon>Bacteria</taxon>
        <taxon>Pseudomonadati</taxon>
        <taxon>Bacteroidota</taxon>
        <taxon>Sphingobacteriia</taxon>
        <taxon>Sphingobacteriales</taxon>
        <taxon>Sphingobacteriaceae</taxon>
        <taxon>Olivibacter</taxon>
    </lineage>
</organism>
<evidence type="ECO:0000256" key="3">
    <source>
        <dbReference type="ARBA" id="ARBA00022729"/>
    </source>
</evidence>
<evidence type="ECO:0000313" key="7">
    <source>
        <dbReference type="EMBL" id="SEM03297.1"/>
    </source>
</evidence>